<comment type="caution">
    <text evidence="1">The sequence shown here is derived from an EMBL/GenBank/DDBJ whole genome shotgun (WGS) entry which is preliminary data.</text>
</comment>
<proteinExistence type="predicted"/>
<evidence type="ECO:0008006" key="3">
    <source>
        <dbReference type="Google" id="ProtNLM"/>
    </source>
</evidence>
<dbReference type="RefSeq" id="WP_154405179.1">
    <property type="nucleotide sequence ID" value="NZ_VUNR01000001.1"/>
</dbReference>
<dbReference type="AlphaFoldDB" id="A0A6I2UCY8"/>
<dbReference type="InterPro" id="IPR036412">
    <property type="entry name" value="HAD-like_sf"/>
</dbReference>
<accession>A0A6I2UCY8</accession>
<dbReference type="SUPFAM" id="SSF56784">
    <property type="entry name" value="HAD-like"/>
    <property type="match status" value="1"/>
</dbReference>
<organism evidence="1 2">
    <name type="scientific">Anaerovibrio slackiae</name>
    <dbReference type="NCBI Taxonomy" id="2652309"/>
    <lineage>
        <taxon>Bacteria</taxon>
        <taxon>Bacillati</taxon>
        <taxon>Bacillota</taxon>
        <taxon>Negativicutes</taxon>
        <taxon>Selenomonadales</taxon>
        <taxon>Selenomonadaceae</taxon>
        <taxon>Anaerovibrio</taxon>
    </lineage>
</organism>
<dbReference type="EMBL" id="VUNR01000001">
    <property type="protein sequence ID" value="MSU07560.1"/>
    <property type="molecule type" value="Genomic_DNA"/>
</dbReference>
<gene>
    <name evidence="1" type="ORF">FYJ84_00915</name>
</gene>
<keyword evidence="2" id="KW-1185">Reference proteome</keyword>
<sequence length="185" mass="21564">MRKQVDNLAVFDLDDTIYDGNSHFALLNYYYHTKIFTSFVMRAFGKIFPSLYMKLCYWAYNKIPQSDRYGFVLPYRQEVIKLMHEKLNAGYALVIVSNAPADLLQTAGDMLNVLAIRAEFGGKAEVVAERFCYKRIFVCTDNKTDIDLLKIADEAVITCKKEDRRYFEKRLNGKKYQFIDEGAER</sequence>
<protein>
    <recommendedName>
        <fullName evidence="3">Haloacid dehalogenase</fullName>
    </recommendedName>
</protein>
<dbReference type="GeneID" id="96777469"/>
<dbReference type="InterPro" id="IPR023214">
    <property type="entry name" value="HAD_sf"/>
</dbReference>
<evidence type="ECO:0000313" key="1">
    <source>
        <dbReference type="EMBL" id="MSU07560.1"/>
    </source>
</evidence>
<name>A0A6I2UCY8_9FIRM</name>
<evidence type="ECO:0000313" key="2">
    <source>
        <dbReference type="Proteomes" id="UP000433181"/>
    </source>
</evidence>
<reference evidence="1 2" key="1">
    <citation type="submission" date="2019-08" db="EMBL/GenBank/DDBJ databases">
        <title>In-depth cultivation of the pig gut microbiome towards novel bacterial diversity and tailored functional studies.</title>
        <authorList>
            <person name="Wylensek D."/>
            <person name="Hitch T.C.A."/>
            <person name="Clavel T."/>
        </authorList>
    </citation>
    <scope>NUCLEOTIDE SEQUENCE [LARGE SCALE GENOMIC DNA]</scope>
    <source>
        <strain evidence="1 2">WCA-693-APC-5D-A</strain>
    </source>
</reference>
<dbReference type="Proteomes" id="UP000433181">
    <property type="component" value="Unassembled WGS sequence"/>
</dbReference>
<dbReference type="Gene3D" id="3.40.50.1000">
    <property type="entry name" value="HAD superfamily/HAD-like"/>
    <property type="match status" value="1"/>
</dbReference>